<dbReference type="EMBL" id="JXTG01000009">
    <property type="protein sequence ID" value="KIP20975.1"/>
    <property type="molecule type" value="Genomic_DNA"/>
</dbReference>
<evidence type="ECO:0000313" key="1">
    <source>
        <dbReference type="EMBL" id="KIP20975.1"/>
    </source>
</evidence>
<dbReference type="Gene3D" id="3.10.450.50">
    <property type="match status" value="1"/>
</dbReference>
<evidence type="ECO:0008006" key="3">
    <source>
        <dbReference type="Google" id="ProtNLM"/>
    </source>
</evidence>
<gene>
    <name evidence="1" type="ORF">JV16_01877</name>
</gene>
<proteinExistence type="predicted"/>
<reference evidence="1 2" key="1">
    <citation type="submission" date="2015-01" db="EMBL/GenBank/DDBJ databases">
        <title>Genome sequence of Anoxybacillus ayderensis strain AB04.</title>
        <authorList>
            <person name="Belduz A.O."/>
            <person name="Canakci S."/>
            <person name="Chan K.-G."/>
            <person name="Kahar U.M."/>
            <person name="Yaakob A.S."/>
            <person name="Chan C.S."/>
            <person name="Goh K.M."/>
        </authorList>
    </citation>
    <scope>NUCLEOTIDE SEQUENCE [LARGE SCALE GENOMIC DNA]</scope>
    <source>
        <strain evidence="1 2">AB04</strain>
    </source>
</reference>
<accession>A0A0D0G6H6</accession>
<sequence length="381" mass="44854">MDFLQKIEPYLLSDDIIIQRFVLQALEDYPNVPAEWTERLLEEAMRYKGTDREREILRHLSNHTFSDRAAQLLLEIKKDDFLFAFAPEIAAKHKSELLQYLSEDDWHMYELMLHGTAEDIWDEYYLFIAYLEHKTGYDNILFTAAKQMVRTLVQKGWMMESYIEDVLKKNEQQDYFSYEGIFAVYAIGLMKLDAYIPFVASLLRRTEEDILIQEVERTLIAFQSDAVAHAVAPYAEEQDPSIFAAHVLANIKTPLALQKLREAFPKIKNDQDRAFFFESLCHHLSEEALPEIERYLEEGKFSPAIDVEQVAYSFYTVMGLTHPQLEEWKRVAYEKEEHYRQLLQRLLNYKNVPQRREEKKIGRNDPCPCGSGKKYKKCCGK</sequence>
<evidence type="ECO:0000313" key="2">
    <source>
        <dbReference type="Proteomes" id="UP000032047"/>
    </source>
</evidence>
<dbReference type="SUPFAM" id="SSF103642">
    <property type="entry name" value="Sec-C motif"/>
    <property type="match status" value="1"/>
</dbReference>
<dbReference type="Pfam" id="PF02810">
    <property type="entry name" value="SEC-C"/>
    <property type="match status" value="1"/>
</dbReference>
<keyword evidence="2" id="KW-1185">Reference proteome</keyword>
<dbReference type="InterPro" id="IPR004027">
    <property type="entry name" value="SEC_C_motif"/>
</dbReference>
<comment type="caution">
    <text evidence="1">The sequence shown here is derived from an EMBL/GenBank/DDBJ whole genome shotgun (WGS) entry which is preliminary data.</text>
</comment>
<protein>
    <recommendedName>
        <fullName evidence="3">Preprotein translocase subunit SecA</fullName>
    </recommendedName>
</protein>
<dbReference type="Proteomes" id="UP000032047">
    <property type="component" value="Unassembled WGS sequence"/>
</dbReference>
<dbReference type="PANTHER" id="PTHR33747">
    <property type="entry name" value="UPF0225 PROTEIN SCO1677"/>
    <property type="match status" value="1"/>
</dbReference>
<dbReference type="PATRIC" id="fig|265546.4.peg.1876"/>
<dbReference type="PANTHER" id="PTHR33747:SF1">
    <property type="entry name" value="ADENYLATE CYCLASE-ASSOCIATED CAP C-TERMINAL DOMAIN-CONTAINING PROTEIN"/>
    <property type="match status" value="1"/>
</dbReference>
<dbReference type="RefSeq" id="WP_042535458.1">
    <property type="nucleotide sequence ID" value="NZ_JXTG01000009.1"/>
</dbReference>
<organism evidence="1 2">
    <name type="scientific">Anoxybacillus ayderensis</name>
    <dbReference type="NCBI Taxonomy" id="265546"/>
    <lineage>
        <taxon>Bacteria</taxon>
        <taxon>Bacillati</taxon>
        <taxon>Bacillota</taxon>
        <taxon>Bacilli</taxon>
        <taxon>Bacillales</taxon>
        <taxon>Anoxybacillaceae</taxon>
        <taxon>Anoxybacillus</taxon>
    </lineage>
</organism>
<name>A0A0D0G6H6_9BACL</name>
<dbReference type="AlphaFoldDB" id="A0A0D0G6H6"/>